<keyword evidence="1" id="KW-1133">Transmembrane helix</keyword>
<dbReference type="RefSeq" id="XP_070902596.1">
    <property type="nucleotide sequence ID" value="XM_071042675.1"/>
</dbReference>
<dbReference type="PANTHER" id="PTHR34414">
    <property type="entry name" value="HET DOMAIN-CONTAINING PROTEIN-RELATED"/>
    <property type="match status" value="1"/>
</dbReference>
<feature type="transmembrane region" description="Helical" evidence="1">
    <location>
        <begin position="257"/>
        <end position="279"/>
    </location>
</feature>
<keyword evidence="1" id="KW-0472">Membrane</keyword>
<organism evidence="2 3">
    <name type="scientific">Aspergillus pseudodeflectus</name>
    <dbReference type="NCBI Taxonomy" id="176178"/>
    <lineage>
        <taxon>Eukaryota</taxon>
        <taxon>Fungi</taxon>
        <taxon>Dikarya</taxon>
        <taxon>Ascomycota</taxon>
        <taxon>Pezizomycotina</taxon>
        <taxon>Eurotiomycetes</taxon>
        <taxon>Eurotiomycetidae</taxon>
        <taxon>Eurotiales</taxon>
        <taxon>Aspergillaceae</taxon>
        <taxon>Aspergillus</taxon>
        <taxon>Aspergillus subgen. Nidulantes</taxon>
    </lineage>
</organism>
<evidence type="ECO:0000313" key="2">
    <source>
        <dbReference type="EMBL" id="KAL2856732.1"/>
    </source>
</evidence>
<sequence>MAGHYHITPLDPPFGKDVLKSLKPDGEHQDMRRNPGLALKRLLPASYRENNDIVKLPTANLFDMLCQELSVKRLNRIHNYLWLAGRPMPPRPLNYQIATSREIVVDERMDMHMVWEKPRRIFFKPIPRYLLSNAFWKEYLCCENGLAKCREEGTCPRLEVYRCAMGFLLSYTALIQYECDFHIARGHHLLPKEITWNEWVALVEELLDRTNLKNINQRYWFGELRLSRLNKIYFFLLGKWRMYKFPYQSFSELFHDYFALLAGTTIYIALVLTAMQVGLGTDRLKRNTIFQNASYGFTVFSILGPLILLVSIFLLSLGILIKSLRETLNKNRERLGQRLLLSSGHIP</sequence>
<keyword evidence="1" id="KW-0812">Transmembrane</keyword>
<protein>
    <recommendedName>
        <fullName evidence="4">Subtilisin-like serine protease</fullName>
    </recommendedName>
</protein>
<reference evidence="2 3" key="1">
    <citation type="submission" date="2024-07" db="EMBL/GenBank/DDBJ databases">
        <title>Section-level genome sequencing and comparative genomics of Aspergillus sections Usti and Cavernicolus.</title>
        <authorList>
            <consortium name="Lawrence Berkeley National Laboratory"/>
            <person name="Nybo J.L."/>
            <person name="Vesth T.C."/>
            <person name="Theobald S."/>
            <person name="Frisvad J.C."/>
            <person name="Larsen T.O."/>
            <person name="Kjaerboelling I."/>
            <person name="Rothschild-Mancinelli K."/>
            <person name="Lyhne E.K."/>
            <person name="Kogle M.E."/>
            <person name="Barry K."/>
            <person name="Clum A."/>
            <person name="Na H."/>
            <person name="Ledsgaard L."/>
            <person name="Lin J."/>
            <person name="Lipzen A."/>
            <person name="Kuo A."/>
            <person name="Riley R."/>
            <person name="Mondo S."/>
            <person name="LaButti K."/>
            <person name="Haridas S."/>
            <person name="Pangalinan J."/>
            <person name="Salamov A.A."/>
            <person name="Simmons B.A."/>
            <person name="Magnuson J.K."/>
            <person name="Chen J."/>
            <person name="Drula E."/>
            <person name="Henrissat B."/>
            <person name="Wiebenga A."/>
            <person name="Lubbers R.J."/>
            <person name="Gomes A.C."/>
            <person name="Macurrencykelacurrency M.R."/>
            <person name="Stajich J."/>
            <person name="Grigoriev I.V."/>
            <person name="Mortensen U.H."/>
            <person name="De vries R.P."/>
            <person name="Baker S.E."/>
            <person name="Andersen M.R."/>
        </authorList>
    </citation>
    <scope>NUCLEOTIDE SEQUENCE [LARGE SCALE GENOMIC DNA]</scope>
    <source>
        <strain evidence="2 3">CBS 756.74</strain>
    </source>
</reference>
<dbReference type="EMBL" id="JBFXLR010000007">
    <property type="protein sequence ID" value="KAL2856732.1"/>
    <property type="molecule type" value="Genomic_DNA"/>
</dbReference>
<feature type="transmembrane region" description="Helical" evidence="1">
    <location>
        <begin position="299"/>
        <end position="321"/>
    </location>
</feature>
<dbReference type="InterPro" id="IPR046536">
    <property type="entry name" value="DUF6601"/>
</dbReference>
<comment type="caution">
    <text evidence="2">The sequence shown here is derived from an EMBL/GenBank/DDBJ whole genome shotgun (WGS) entry which is preliminary data.</text>
</comment>
<keyword evidence="3" id="KW-1185">Reference proteome</keyword>
<dbReference type="GeneID" id="98157839"/>
<name>A0ABR4KWU7_9EURO</name>
<accession>A0ABR4KWU7</accession>
<evidence type="ECO:0000313" key="3">
    <source>
        <dbReference type="Proteomes" id="UP001610444"/>
    </source>
</evidence>
<proteinExistence type="predicted"/>
<evidence type="ECO:0000256" key="1">
    <source>
        <dbReference type="SAM" id="Phobius"/>
    </source>
</evidence>
<evidence type="ECO:0008006" key="4">
    <source>
        <dbReference type="Google" id="ProtNLM"/>
    </source>
</evidence>
<dbReference type="Proteomes" id="UP001610444">
    <property type="component" value="Unassembled WGS sequence"/>
</dbReference>
<dbReference type="PANTHER" id="PTHR34414:SF1">
    <property type="entry name" value="SUBTILISIN-LIKE SERINE PROTEASE"/>
    <property type="match status" value="1"/>
</dbReference>
<dbReference type="Pfam" id="PF20246">
    <property type="entry name" value="DUF6601"/>
    <property type="match status" value="1"/>
</dbReference>
<gene>
    <name evidence="2" type="ORF">BJX68DRAFT_253143</name>
</gene>